<feature type="domain" description="Beta-agarase/YXIM esterase-like galactose-binding" evidence="2">
    <location>
        <begin position="108"/>
        <end position="198"/>
    </location>
</feature>
<evidence type="ECO:0000256" key="1">
    <source>
        <dbReference type="SAM" id="MobiDB-lite"/>
    </source>
</evidence>
<reference evidence="3" key="1">
    <citation type="journal article" date="2014" name="Front. Microbiol.">
        <title>High frequency of phylogenetically diverse reductive dehalogenase-homologous genes in deep subseafloor sedimentary metagenomes.</title>
        <authorList>
            <person name="Kawai M."/>
            <person name="Futagami T."/>
            <person name="Toyoda A."/>
            <person name="Takaki Y."/>
            <person name="Nishi S."/>
            <person name="Hori S."/>
            <person name="Arai W."/>
            <person name="Tsubouchi T."/>
            <person name="Morono Y."/>
            <person name="Uchiyama I."/>
            <person name="Ito T."/>
            <person name="Fujiyama A."/>
            <person name="Inagaki F."/>
            <person name="Takami H."/>
        </authorList>
    </citation>
    <scope>NUCLEOTIDE SEQUENCE</scope>
    <source>
        <strain evidence="3">Expedition CK06-06</strain>
    </source>
</reference>
<evidence type="ECO:0000313" key="3">
    <source>
        <dbReference type="EMBL" id="GAJ19142.1"/>
    </source>
</evidence>
<feature type="non-terminal residue" evidence="3">
    <location>
        <position position="205"/>
    </location>
</feature>
<dbReference type="Gene3D" id="2.60.120.430">
    <property type="entry name" value="Galactose-binding lectin"/>
    <property type="match status" value="1"/>
</dbReference>
<dbReference type="EMBL" id="BARW01035279">
    <property type="protein sequence ID" value="GAJ19142.1"/>
    <property type="molecule type" value="Genomic_DNA"/>
</dbReference>
<comment type="caution">
    <text evidence="3">The sequence shown here is derived from an EMBL/GenBank/DDBJ whole genome shotgun (WGS) entry which is preliminary data.</text>
</comment>
<proteinExistence type="predicted"/>
<dbReference type="InterPro" id="IPR008979">
    <property type="entry name" value="Galactose-bd-like_sf"/>
</dbReference>
<name>X1VJN3_9ZZZZ</name>
<gene>
    <name evidence="3" type="ORF">S12H4_55062</name>
</gene>
<dbReference type="InterPro" id="IPR049033">
    <property type="entry name" value="AGA-YXIM_GBD"/>
</dbReference>
<feature type="region of interest" description="Disordered" evidence="1">
    <location>
        <begin position="156"/>
        <end position="176"/>
    </location>
</feature>
<protein>
    <recommendedName>
        <fullName evidence="2">Beta-agarase/YXIM esterase-like galactose-binding domain-containing protein</fullName>
    </recommendedName>
</protein>
<evidence type="ECO:0000259" key="2">
    <source>
        <dbReference type="Pfam" id="PF21254"/>
    </source>
</evidence>
<accession>X1VJN3</accession>
<dbReference type="AlphaFoldDB" id="X1VJN3"/>
<sequence>MVDLRVLAGLARYHGQRIHAGLGWAFFQETRDLHALDDAIQHEREAIGIWETIVKVTDGVYHDNLIMGLPQELTGSWKDELVALKAGLARLEEQRASFEPPGDCLVARFDFGDGRAAEGFQAVSPTTRYDHVRGGYGWHHACLSPNPRFAAAAGGKRPEQDFIHGPEPTGPESTSYTHSAFGADLPSGHYELRFTMLDCSLEPRD</sequence>
<dbReference type="SUPFAM" id="SSF49785">
    <property type="entry name" value="Galactose-binding domain-like"/>
    <property type="match status" value="1"/>
</dbReference>
<dbReference type="Pfam" id="PF21254">
    <property type="entry name" value="AGA-YXIM_GBD"/>
    <property type="match status" value="1"/>
</dbReference>
<organism evidence="3">
    <name type="scientific">marine sediment metagenome</name>
    <dbReference type="NCBI Taxonomy" id="412755"/>
    <lineage>
        <taxon>unclassified sequences</taxon>
        <taxon>metagenomes</taxon>
        <taxon>ecological metagenomes</taxon>
    </lineage>
</organism>